<dbReference type="EMBL" id="WMBB01000007">
    <property type="protein sequence ID" value="MTE14273.1"/>
    <property type="molecule type" value="Genomic_DNA"/>
</dbReference>
<name>A0A6I3KTY8_9NOCA</name>
<keyword evidence="2 6" id="KW-0808">Transferase</keyword>
<dbReference type="Proteomes" id="UP000432464">
    <property type="component" value="Unassembled WGS sequence"/>
</dbReference>
<evidence type="ECO:0000256" key="4">
    <source>
        <dbReference type="ARBA" id="ARBA00022777"/>
    </source>
</evidence>
<dbReference type="PANTHER" id="PTHR46566:SF2">
    <property type="entry name" value="ATP-DEPENDENT 6-PHOSPHOFRUCTOKINASE ISOZYME 2"/>
    <property type="match status" value="1"/>
</dbReference>
<feature type="domain" description="Carbohydrate kinase PfkB" evidence="7">
    <location>
        <begin position="5"/>
        <end position="288"/>
    </location>
</feature>
<dbReference type="PIRSF" id="PIRSF000535">
    <property type="entry name" value="1PFK/6PFK/LacC"/>
    <property type="match status" value="1"/>
</dbReference>
<evidence type="ECO:0000256" key="2">
    <source>
        <dbReference type="ARBA" id="ARBA00022679"/>
    </source>
</evidence>
<accession>A0A6I3KTY8</accession>
<dbReference type="GO" id="GO:0005524">
    <property type="term" value="F:ATP binding"/>
    <property type="evidence" value="ECO:0007669"/>
    <property type="project" value="UniProtKB-KW"/>
</dbReference>
<evidence type="ECO:0000259" key="7">
    <source>
        <dbReference type="Pfam" id="PF00294"/>
    </source>
</evidence>
<evidence type="ECO:0000313" key="9">
    <source>
        <dbReference type="Proteomes" id="UP000432464"/>
    </source>
</evidence>
<gene>
    <name evidence="8" type="ORF">GLP40_16070</name>
</gene>
<evidence type="ECO:0000256" key="6">
    <source>
        <dbReference type="PIRNR" id="PIRNR000535"/>
    </source>
</evidence>
<proteinExistence type="inferred from homology"/>
<evidence type="ECO:0000256" key="3">
    <source>
        <dbReference type="ARBA" id="ARBA00022741"/>
    </source>
</evidence>
<dbReference type="Gene3D" id="3.40.1190.20">
    <property type="match status" value="1"/>
</dbReference>
<dbReference type="InterPro" id="IPR002173">
    <property type="entry name" value="Carboh/pur_kinase_PfkB_CS"/>
</dbReference>
<dbReference type="SUPFAM" id="SSF53613">
    <property type="entry name" value="Ribokinase-like"/>
    <property type="match status" value="1"/>
</dbReference>
<evidence type="ECO:0000313" key="8">
    <source>
        <dbReference type="EMBL" id="MTE14273.1"/>
    </source>
</evidence>
<dbReference type="GO" id="GO:0003872">
    <property type="term" value="F:6-phosphofructokinase activity"/>
    <property type="evidence" value="ECO:0007669"/>
    <property type="project" value="TreeGrafter"/>
</dbReference>
<keyword evidence="5" id="KW-0067">ATP-binding</keyword>
<keyword evidence="9" id="KW-1185">Reference proteome</keyword>
<dbReference type="InterPro" id="IPR017583">
    <property type="entry name" value="Tagatose/fructose_Pkinase"/>
</dbReference>
<dbReference type="EC" id="2.7.1.-" evidence="8"/>
<dbReference type="InterPro" id="IPR029056">
    <property type="entry name" value="Ribokinase-like"/>
</dbReference>
<dbReference type="GO" id="GO:0005829">
    <property type="term" value="C:cytosol"/>
    <property type="evidence" value="ECO:0007669"/>
    <property type="project" value="TreeGrafter"/>
</dbReference>
<comment type="caution">
    <text evidence="8">The sequence shown here is derived from an EMBL/GenBank/DDBJ whole genome shotgun (WGS) entry which is preliminary data.</text>
</comment>
<protein>
    <submittedName>
        <fullName evidence="8">Hexose kinase</fullName>
        <ecNumber evidence="8">2.7.1.-</ecNumber>
    </submittedName>
</protein>
<evidence type="ECO:0000256" key="1">
    <source>
        <dbReference type="ARBA" id="ARBA00010688"/>
    </source>
</evidence>
<dbReference type="PROSITE" id="PS00583">
    <property type="entry name" value="PFKB_KINASES_1"/>
    <property type="match status" value="1"/>
</dbReference>
<dbReference type="PANTHER" id="PTHR46566">
    <property type="entry name" value="1-PHOSPHOFRUCTOKINASE-RELATED"/>
    <property type="match status" value="1"/>
</dbReference>
<dbReference type="Pfam" id="PF00294">
    <property type="entry name" value="PfkB"/>
    <property type="match status" value="1"/>
</dbReference>
<keyword evidence="4 8" id="KW-0418">Kinase</keyword>
<dbReference type="CDD" id="cd01164">
    <property type="entry name" value="FruK_PfkB_like"/>
    <property type="match status" value="1"/>
</dbReference>
<organism evidence="8 9">
    <name type="scientific">Nocardia aurantiaca</name>
    <dbReference type="NCBI Taxonomy" id="2675850"/>
    <lineage>
        <taxon>Bacteria</taxon>
        <taxon>Bacillati</taxon>
        <taxon>Actinomycetota</taxon>
        <taxon>Actinomycetes</taxon>
        <taxon>Mycobacteriales</taxon>
        <taxon>Nocardiaceae</taxon>
        <taxon>Nocardia</taxon>
    </lineage>
</organism>
<dbReference type="NCBIfam" id="TIGR03168">
    <property type="entry name" value="1-PFK"/>
    <property type="match status" value="1"/>
</dbReference>
<keyword evidence="3" id="KW-0547">Nucleotide-binding</keyword>
<reference evidence="8 9" key="1">
    <citation type="submission" date="2019-11" db="EMBL/GenBank/DDBJ databases">
        <title>Nocardia sp. nov. CT2-14 isolated from soil.</title>
        <authorList>
            <person name="Kanchanasin P."/>
            <person name="Tanasupawat S."/>
            <person name="Yuki M."/>
            <person name="Kudo T."/>
        </authorList>
    </citation>
    <scope>NUCLEOTIDE SEQUENCE [LARGE SCALE GENOMIC DNA]</scope>
    <source>
        <strain evidence="8 9">CT2-14</strain>
    </source>
</reference>
<comment type="similarity">
    <text evidence="1">Belongs to the carbohydrate kinase PfkB family.</text>
</comment>
<sequence length="312" mass="32462">MNPAIDIATTAESVRPTDKTRCTAPRFDAGGGGINVARTIAVLGEPVTAVFPAGGPPGRLLEDLVHDARISMRSVAIANPTRESFAVTASDTGEQYRFVLPGPRLTAPELHRCLAEIERIAQDCRYVVASGSLPPGAPADFYQSLADLLTDLGVPLVLDTSGAALRAVRRGVHLIKPSVRELAEYTGRPLPDRGSRVAAARELITRGVSEIVVVSLGSDGTLAVTADGDEWFPALDVPVRTGIGAGDAQVGGITAGMSRGYPLDDAIRLGIAAATAALSTPGTAPGHPDRIADLFQRLSPRPDDSGQLAVPK</sequence>
<dbReference type="InterPro" id="IPR011611">
    <property type="entry name" value="PfkB_dom"/>
</dbReference>
<evidence type="ECO:0000256" key="5">
    <source>
        <dbReference type="ARBA" id="ARBA00022840"/>
    </source>
</evidence>
<dbReference type="AlphaFoldDB" id="A0A6I3KTY8"/>